<dbReference type="InterPro" id="IPR000160">
    <property type="entry name" value="GGDEF_dom"/>
</dbReference>
<dbReference type="OrthoDB" id="9759607at2"/>
<keyword evidence="3" id="KW-1185">Reference proteome</keyword>
<dbReference type="PROSITE" id="PS50887">
    <property type="entry name" value="GGDEF"/>
    <property type="match status" value="1"/>
</dbReference>
<dbReference type="InterPro" id="IPR052155">
    <property type="entry name" value="Biofilm_reg_signaling"/>
</dbReference>
<evidence type="ECO:0000313" key="2">
    <source>
        <dbReference type="EMBL" id="RBW68749.1"/>
    </source>
</evidence>
<comment type="caution">
    <text evidence="2">The sequence shown here is derived from an EMBL/GenBank/DDBJ whole genome shotgun (WGS) entry which is preliminary data.</text>
</comment>
<feature type="domain" description="GGDEF" evidence="1">
    <location>
        <begin position="1"/>
        <end position="120"/>
    </location>
</feature>
<proteinExistence type="predicted"/>
<dbReference type="Proteomes" id="UP000253314">
    <property type="component" value="Unassembled WGS sequence"/>
</dbReference>
<sequence length="134" mass="15258">MDQRHGWSCGGDYVLKEFAKRVKKLIGKDHILARVGGDEFILLLPNIESEQCVIALADQIIKKMQKPIFVENNSFVATISAGITIFPTVTKEVHMIIRDADQALSYAKQNGRNHYQLFNEIQPEVPFLKNLIEF</sequence>
<dbReference type="Gene3D" id="3.30.70.270">
    <property type="match status" value="1"/>
</dbReference>
<gene>
    <name evidence="2" type="ORF">DS031_15460</name>
</gene>
<evidence type="ECO:0000259" key="1">
    <source>
        <dbReference type="PROSITE" id="PS50887"/>
    </source>
</evidence>
<dbReference type="InterPro" id="IPR043128">
    <property type="entry name" value="Rev_trsase/Diguanyl_cyclase"/>
</dbReference>
<dbReference type="AlphaFoldDB" id="A0A366XVG4"/>
<organism evidence="2 3">
    <name type="scientific">Bacillus taeanensis</name>
    <dbReference type="NCBI Taxonomy" id="273032"/>
    <lineage>
        <taxon>Bacteria</taxon>
        <taxon>Bacillati</taxon>
        <taxon>Bacillota</taxon>
        <taxon>Bacilli</taxon>
        <taxon>Bacillales</taxon>
        <taxon>Bacillaceae</taxon>
        <taxon>Bacillus</taxon>
    </lineage>
</organism>
<dbReference type="CDD" id="cd01949">
    <property type="entry name" value="GGDEF"/>
    <property type="match status" value="1"/>
</dbReference>
<protein>
    <recommendedName>
        <fullName evidence="1">GGDEF domain-containing protein</fullName>
    </recommendedName>
</protein>
<dbReference type="PANTHER" id="PTHR44757:SF2">
    <property type="entry name" value="BIOFILM ARCHITECTURE MAINTENANCE PROTEIN MBAA"/>
    <property type="match status" value="1"/>
</dbReference>
<dbReference type="RefSeq" id="WP_113806976.1">
    <property type="nucleotide sequence ID" value="NZ_QOCW01000017.1"/>
</dbReference>
<dbReference type="EMBL" id="QOCW01000017">
    <property type="protein sequence ID" value="RBW68749.1"/>
    <property type="molecule type" value="Genomic_DNA"/>
</dbReference>
<dbReference type="SUPFAM" id="SSF55073">
    <property type="entry name" value="Nucleotide cyclase"/>
    <property type="match status" value="1"/>
</dbReference>
<dbReference type="SMART" id="SM00267">
    <property type="entry name" value="GGDEF"/>
    <property type="match status" value="1"/>
</dbReference>
<name>A0A366XVG4_9BACI</name>
<reference evidence="2 3" key="1">
    <citation type="submission" date="2018-07" db="EMBL/GenBank/DDBJ databases">
        <title>Lottiidibacillus patelloidae gen. nov., sp. nov., isolated from the intestinal tract of a marine limpet and the reclassification of B. taeanensis BH030017T, B. algicola KMM 3737T and B. hwajinpoensis SW-72T as genus Lottiidibacillus.</title>
        <authorList>
            <person name="Liu R."/>
            <person name="Huang Z."/>
        </authorList>
    </citation>
    <scope>NUCLEOTIDE SEQUENCE [LARGE SCALE GENOMIC DNA]</scope>
    <source>
        <strain evidence="2 3">BH030017</strain>
    </source>
</reference>
<dbReference type="InterPro" id="IPR029787">
    <property type="entry name" value="Nucleotide_cyclase"/>
</dbReference>
<dbReference type="PANTHER" id="PTHR44757">
    <property type="entry name" value="DIGUANYLATE CYCLASE DGCP"/>
    <property type="match status" value="1"/>
</dbReference>
<dbReference type="NCBIfam" id="TIGR00254">
    <property type="entry name" value="GGDEF"/>
    <property type="match status" value="1"/>
</dbReference>
<evidence type="ECO:0000313" key="3">
    <source>
        <dbReference type="Proteomes" id="UP000253314"/>
    </source>
</evidence>
<accession>A0A366XVG4</accession>
<dbReference type="Pfam" id="PF00990">
    <property type="entry name" value="GGDEF"/>
    <property type="match status" value="1"/>
</dbReference>